<dbReference type="GO" id="GO:0005504">
    <property type="term" value="F:fatty acid binding"/>
    <property type="evidence" value="ECO:0007669"/>
    <property type="project" value="TreeGrafter"/>
</dbReference>
<evidence type="ECO:0000313" key="3">
    <source>
        <dbReference type="EMBL" id="KAJ7192808.1"/>
    </source>
</evidence>
<dbReference type="Gene3D" id="2.40.110.10">
    <property type="entry name" value="Butyryl-CoA Dehydrogenase, subunit A, domain 2"/>
    <property type="match status" value="1"/>
</dbReference>
<evidence type="ECO:0000259" key="2">
    <source>
        <dbReference type="Pfam" id="PF22924"/>
    </source>
</evidence>
<reference evidence="3" key="1">
    <citation type="submission" date="2023-03" db="EMBL/GenBank/DDBJ databases">
        <title>Massive genome expansion in bonnet fungi (Mycena s.s.) driven by repeated elements and novel gene families across ecological guilds.</title>
        <authorList>
            <consortium name="Lawrence Berkeley National Laboratory"/>
            <person name="Harder C.B."/>
            <person name="Miyauchi S."/>
            <person name="Viragh M."/>
            <person name="Kuo A."/>
            <person name="Thoen E."/>
            <person name="Andreopoulos B."/>
            <person name="Lu D."/>
            <person name="Skrede I."/>
            <person name="Drula E."/>
            <person name="Henrissat B."/>
            <person name="Morin E."/>
            <person name="Kohler A."/>
            <person name="Barry K."/>
            <person name="LaButti K."/>
            <person name="Morin E."/>
            <person name="Salamov A."/>
            <person name="Lipzen A."/>
            <person name="Mereny Z."/>
            <person name="Hegedus B."/>
            <person name="Baldrian P."/>
            <person name="Stursova M."/>
            <person name="Weitz H."/>
            <person name="Taylor A."/>
            <person name="Grigoriev I.V."/>
            <person name="Nagy L.G."/>
            <person name="Martin F."/>
            <person name="Kauserud H."/>
        </authorList>
    </citation>
    <scope>NUCLEOTIDE SEQUENCE</scope>
    <source>
        <strain evidence="3">9144</strain>
    </source>
</reference>
<evidence type="ECO:0000313" key="4">
    <source>
        <dbReference type="Proteomes" id="UP001219525"/>
    </source>
</evidence>
<dbReference type="SUPFAM" id="SSF47203">
    <property type="entry name" value="Acyl-CoA dehydrogenase C-terminal domain-like"/>
    <property type="match status" value="1"/>
</dbReference>
<dbReference type="GO" id="GO:0003997">
    <property type="term" value="F:acyl-CoA oxidase activity"/>
    <property type="evidence" value="ECO:0007669"/>
    <property type="project" value="InterPro"/>
</dbReference>
<evidence type="ECO:0000256" key="1">
    <source>
        <dbReference type="SAM" id="Phobius"/>
    </source>
</evidence>
<dbReference type="Proteomes" id="UP001219525">
    <property type="component" value="Unassembled WGS sequence"/>
</dbReference>
<keyword evidence="1" id="KW-1133">Transmembrane helix</keyword>
<dbReference type="InterPro" id="IPR009100">
    <property type="entry name" value="AcylCoA_DH/oxidase_NM_dom_sf"/>
</dbReference>
<dbReference type="Gene3D" id="1.20.140.10">
    <property type="entry name" value="Butyryl-CoA Dehydrogenase, subunit A, domain 3"/>
    <property type="match status" value="1"/>
</dbReference>
<dbReference type="EMBL" id="JARJCW010000115">
    <property type="protein sequence ID" value="KAJ7192808.1"/>
    <property type="molecule type" value="Genomic_DNA"/>
</dbReference>
<dbReference type="PANTHER" id="PTHR10909">
    <property type="entry name" value="ELECTRON TRANSPORT OXIDOREDUCTASE"/>
    <property type="match status" value="1"/>
</dbReference>
<dbReference type="GO" id="GO:0005777">
    <property type="term" value="C:peroxisome"/>
    <property type="evidence" value="ECO:0007669"/>
    <property type="project" value="InterPro"/>
</dbReference>
<name>A0AAD6USR1_9AGAR</name>
<dbReference type="SUPFAM" id="SSF56645">
    <property type="entry name" value="Acyl-CoA dehydrogenase NM domain-like"/>
    <property type="match status" value="1"/>
</dbReference>
<dbReference type="GO" id="GO:0055088">
    <property type="term" value="P:lipid homeostasis"/>
    <property type="evidence" value="ECO:0007669"/>
    <property type="project" value="TreeGrafter"/>
</dbReference>
<dbReference type="PANTHER" id="PTHR10909:SF382">
    <property type="entry name" value="ACYL-COENZYME A OXIDASE"/>
    <property type="match status" value="1"/>
</dbReference>
<sequence length="538" mass="58741">MYRSSALSSTPLFQIDSTSLSWKDRIALSYDRAKAIAALYGLNANDVLTASPKYWEYLRDPIQVLDGAAATLLTIHFNLCIGTIATFPAGKEHILKQLVSFEISGQFCLTEVGHGLDAFHLETTATLLDTGELEINTPSEAAAKFMPPTTPSGLPCVSVVFARLLVDGQDKGVKPILVPIHDGRKMYPGITSKVLSPRGGSGPVEHALTYFRHVRVPCTSVLGSMDEPVDLKSAFWHNIFRVVVGMLGMGTLALSMMSIASYIASKYSMRRIVVDSFTEQPKAIMAFSTQKIPVLTAISQTLVMKAFSTKIESLFATADVAIQKHFIAAVWKVTIVPHAVSTLSTLGDRCGAQGLYEVNQISMMHADVRGASIAEGDTLGVSIRFAIELILGRVTPPPQTDTDHILSVHENSLLAELRRIVKESKNHRSNAIESLILPRCQELIQAVGHRMAVDAAKENGVDPLAIDLYVASVVKQDGAWYSEHTHLTQAAQRKMERDAVDALYPKLESLLDELGVEDYVTAPIVSDTRWMSHLESDA</sequence>
<keyword evidence="1" id="KW-0472">Membrane</keyword>
<organism evidence="3 4">
    <name type="scientific">Mycena pura</name>
    <dbReference type="NCBI Taxonomy" id="153505"/>
    <lineage>
        <taxon>Eukaryota</taxon>
        <taxon>Fungi</taxon>
        <taxon>Dikarya</taxon>
        <taxon>Basidiomycota</taxon>
        <taxon>Agaricomycotina</taxon>
        <taxon>Agaricomycetes</taxon>
        <taxon>Agaricomycetidae</taxon>
        <taxon>Agaricales</taxon>
        <taxon>Marasmiineae</taxon>
        <taxon>Mycenaceae</taxon>
        <taxon>Mycena</taxon>
    </lineage>
</organism>
<gene>
    <name evidence="3" type="ORF">GGX14DRAFT_537699</name>
</gene>
<feature type="transmembrane region" description="Helical" evidence="1">
    <location>
        <begin position="239"/>
        <end position="263"/>
    </location>
</feature>
<keyword evidence="1" id="KW-0812">Transmembrane</keyword>
<dbReference type="AlphaFoldDB" id="A0AAD6USR1"/>
<accession>A0AAD6USR1</accession>
<dbReference type="InterPro" id="IPR036250">
    <property type="entry name" value="AcylCo_DH-like_C"/>
</dbReference>
<dbReference type="InterPro" id="IPR055060">
    <property type="entry name" value="ACOX_C_alpha1"/>
</dbReference>
<dbReference type="GO" id="GO:0033540">
    <property type="term" value="P:fatty acid beta-oxidation using acyl-CoA oxidase"/>
    <property type="evidence" value="ECO:0007669"/>
    <property type="project" value="TreeGrafter"/>
</dbReference>
<protein>
    <submittedName>
        <fullName evidence="3">Acyl-CoA dehydrogenase NM domain-like protein</fullName>
    </submittedName>
</protein>
<dbReference type="InterPro" id="IPR012258">
    <property type="entry name" value="Acyl-CoA_oxidase"/>
</dbReference>
<dbReference type="GO" id="GO:0071949">
    <property type="term" value="F:FAD binding"/>
    <property type="evidence" value="ECO:0007669"/>
    <property type="project" value="InterPro"/>
</dbReference>
<dbReference type="InterPro" id="IPR046373">
    <property type="entry name" value="Acyl-CoA_Oxase/DH_mid-dom_sf"/>
</dbReference>
<feature type="domain" description="Acyl-CoA oxidase C-alpha1" evidence="2">
    <location>
        <begin position="250"/>
        <end position="378"/>
    </location>
</feature>
<dbReference type="Pfam" id="PF22924">
    <property type="entry name" value="ACOX_C_alpha1"/>
    <property type="match status" value="1"/>
</dbReference>
<proteinExistence type="predicted"/>
<comment type="caution">
    <text evidence="3">The sequence shown here is derived from an EMBL/GenBank/DDBJ whole genome shotgun (WGS) entry which is preliminary data.</text>
</comment>
<keyword evidence="4" id="KW-1185">Reference proteome</keyword>